<dbReference type="Proteomes" id="UP000245202">
    <property type="component" value="Unassembled WGS sequence"/>
</dbReference>
<name>A0A2R5ERQ3_9BACL</name>
<dbReference type="Pfam" id="PF00665">
    <property type="entry name" value="rve"/>
    <property type="match status" value="1"/>
</dbReference>
<dbReference type="SUPFAM" id="SSF53098">
    <property type="entry name" value="Ribonuclease H-like"/>
    <property type="match status" value="1"/>
</dbReference>
<dbReference type="NCBIfam" id="NF033516">
    <property type="entry name" value="transpos_IS3"/>
    <property type="match status" value="1"/>
</dbReference>
<dbReference type="GO" id="GO:0015074">
    <property type="term" value="P:DNA integration"/>
    <property type="evidence" value="ECO:0007669"/>
    <property type="project" value="InterPro"/>
</dbReference>
<proteinExistence type="predicted"/>
<dbReference type="GO" id="GO:0003676">
    <property type="term" value="F:nucleic acid binding"/>
    <property type="evidence" value="ECO:0007669"/>
    <property type="project" value="InterPro"/>
</dbReference>
<dbReference type="InterPro" id="IPR012337">
    <property type="entry name" value="RNaseH-like_sf"/>
</dbReference>
<dbReference type="InterPro" id="IPR036397">
    <property type="entry name" value="RNaseH_sf"/>
</dbReference>
<gene>
    <name evidence="3" type="ORF">PAT3040_04004</name>
</gene>
<dbReference type="InterPro" id="IPR048020">
    <property type="entry name" value="Transpos_IS3"/>
</dbReference>
<organism evidence="3 4">
    <name type="scientific">Paenibacillus agaridevorans</name>
    <dbReference type="NCBI Taxonomy" id="171404"/>
    <lineage>
        <taxon>Bacteria</taxon>
        <taxon>Bacillati</taxon>
        <taxon>Bacillota</taxon>
        <taxon>Bacilli</taxon>
        <taxon>Bacillales</taxon>
        <taxon>Paenibacillaceae</taxon>
        <taxon>Paenibacillus</taxon>
    </lineage>
</organism>
<keyword evidence="4" id="KW-1185">Reference proteome</keyword>
<comment type="caution">
    <text evidence="3">The sequence shown here is derived from an EMBL/GenBank/DDBJ whole genome shotgun (WGS) entry which is preliminary data.</text>
</comment>
<feature type="domain" description="Integrase catalytic" evidence="2">
    <location>
        <begin position="50"/>
        <end position="228"/>
    </location>
</feature>
<dbReference type="EMBL" id="BDQX01000227">
    <property type="protein sequence ID" value="GBG09360.1"/>
    <property type="molecule type" value="Genomic_DNA"/>
</dbReference>
<reference evidence="3 4" key="1">
    <citation type="submission" date="2017-08" db="EMBL/GenBank/DDBJ databases">
        <title>Substantial Increase in Enzyme Production by Combined Drug-Resistance Mutations in Paenibacillus agaridevorans.</title>
        <authorList>
            <person name="Tanaka Y."/>
            <person name="Funane K."/>
            <person name="Hosaka T."/>
            <person name="Shiwa Y."/>
            <person name="Fujita N."/>
            <person name="Miyazaki T."/>
            <person name="Yoshikawa H."/>
            <person name="Murakami K."/>
            <person name="Kasahara K."/>
            <person name="Inaoka T."/>
            <person name="Hiraga Y."/>
            <person name="Ochi K."/>
        </authorList>
    </citation>
    <scope>NUCLEOTIDE SEQUENCE [LARGE SCALE GENOMIC DNA]</scope>
    <source>
        <strain evidence="3 4">T-3040</strain>
    </source>
</reference>
<dbReference type="AlphaFoldDB" id="A0A2R5ERQ3"/>
<evidence type="ECO:0000313" key="4">
    <source>
        <dbReference type="Proteomes" id="UP000245202"/>
    </source>
</evidence>
<dbReference type="InterPro" id="IPR025948">
    <property type="entry name" value="HTH-like_dom"/>
</dbReference>
<dbReference type="Pfam" id="PF13276">
    <property type="entry name" value="HTH_21"/>
    <property type="match status" value="1"/>
</dbReference>
<dbReference type="PANTHER" id="PTHR46889">
    <property type="entry name" value="TRANSPOSASE INSF FOR INSERTION SEQUENCE IS3B-RELATED"/>
    <property type="match status" value="1"/>
</dbReference>
<dbReference type="Gene3D" id="3.30.420.10">
    <property type="entry name" value="Ribonuclease H-like superfamily/Ribonuclease H"/>
    <property type="match status" value="1"/>
</dbReference>
<protein>
    <recommendedName>
        <fullName evidence="2">Integrase catalytic domain-containing protein</fullName>
    </recommendedName>
</protein>
<evidence type="ECO:0000313" key="3">
    <source>
        <dbReference type="EMBL" id="GBG09360.1"/>
    </source>
</evidence>
<dbReference type="PANTHER" id="PTHR46889:SF5">
    <property type="entry name" value="INTEGRASE PROTEIN"/>
    <property type="match status" value="1"/>
</dbReference>
<dbReference type="InterPro" id="IPR050900">
    <property type="entry name" value="Transposase_IS3/IS150/IS904"/>
</dbReference>
<dbReference type="PROSITE" id="PS50994">
    <property type="entry name" value="INTEGRASE"/>
    <property type="match status" value="1"/>
</dbReference>
<comment type="function">
    <text evidence="1">Involved in the transposition of the insertion sequence.</text>
</comment>
<dbReference type="InterPro" id="IPR001584">
    <property type="entry name" value="Integrase_cat-core"/>
</dbReference>
<evidence type="ECO:0000256" key="1">
    <source>
        <dbReference type="ARBA" id="ARBA00002286"/>
    </source>
</evidence>
<dbReference type="Pfam" id="PF13333">
    <property type="entry name" value="rve_2"/>
    <property type="match status" value="1"/>
</dbReference>
<sequence>MELVAGEAHVYGYLLLTECLRQQYDLDINKKKTYRLCQELEILHPQRRKKTHYPRRLARNATITGSNQQWQLDIKYGYVAGYERFFYIADMIDVYDRTIVGHHRGSSCEAQEVCAMVKTALAARLVTKETGLVIRTDNGPQFVSKAFGELCEAEELIHERIPPKTPNMNAYIESFHATLERDLLRKETYATFQEAYEAVDNYIDFYNNRRMHRSLGKRSPAAFMTWAQKKLPEELETYNRKV</sequence>
<accession>A0A2R5ERQ3</accession>
<evidence type="ECO:0000259" key="2">
    <source>
        <dbReference type="PROSITE" id="PS50994"/>
    </source>
</evidence>